<evidence type="ECO:0000313" key="3">
    <source>
        <dbReference type="EMBL" id="GGU28442.1"/>
    </source>
</evidence>
<feature type="domain" description="Endonuclease/exonuclease/phosphatase" evidence="2">
    <location>
        <begin position="109"/>
        <end position="308"/>
    </location>
</feature>
<dbReference type="SUPFAM" id="SSF56219">
    <property type="entry name" value="DNase I-like"/>
    <property type="match status" value="1"/>
</dbReference>
<keyword evidence="4" id="KW-1185">Reference proteome</keyword>
<dbReference type="GO" id="GO:0003824">
    <property type="term" value="F:catalytic activity"/>
    <property type="evidence" value="ECO:0007669"/>
    <property type="project" value="InterPro"/>
</dbReference>
<feature type="transmembrane region" description="Helical" evidence="1">
    <location>
        <begin position="46"/>
        <end position="64"/>
    </location>
</feature>
<comment type="caution">
    <text evidence="3">The sequence shown here is derived from an EMBL/GenBank/DDBJ whole genome shotgun (WGS) entry which is preliminary data.</text>
</comment>
<accession>A0A918HUG2</accession>
<dbReference type="InterPro" id="IPR036691">
    <property type="entry name" value="Endo/exonu/phosph_ase_sf"/>
</dbReference>
<keyword evidence="1" id="KW-1133">Transmembrane helix</keyword>
<dbReference type="Pfam" id="PF03372">
    <property type="entry name" value="Exo_endo_phos"/>
    <property type="match status" value="1"/>
</dbReference>
<protein>
    <submittedName>
        <fullName evidence="3">Membrane protein</fullName>
    </submittedName>
</protein>
<dbReference type="RefSeq" id="WP_189549838.1">
    <property type="nucleotide sequence ID" value="NZ_BMTP01000003.1"/>
</dbReference>
<sequence>MAANHHLPPLRRAAAWAAGLLLLAPTVVTGCRLFGTDAVTPVPQLLALLPWLAVPAGLALLAALPARRPALTVWAGAVLAVTLWFTQPYGPDGTPARGPVDGRLRVLAANVHLGDATAGLLALVRRERPDVLFVSECDPACTRALGAHFRYGTQVAAAGSAGSAVLGTVPLTAQPALPGSTLGMPGATVRVGGRDVTLRLAHPMPPLPGGIGLWRHELGLLRDFAAAHGGRPLVLAGDFNATQDHAAFRSVLDAGALHDAARLGGASRTGSWPRGATLPPYAQIDHVLVSADFSVRGVRFLDLPRSDHRALLVDLDLRTRP</sequence>
<dbReference type="Gene3D" id="3.60.10.10">
    <property type="entry name" value="Endonuclease/exonuclease/phosphatase"/>
    <property type="match status" value="1"/>
</dbReference>
<feature type="transmembrane region" description="Helical" evidence="1">
    <location>
        <begin position="71"/>
        <end position="87"/>
    </location>
</feature>
<dbReference type="EMBL" id="BMTP01000003">
    <property type="protein sequence ID" value="GGU28442.1"/>
    <property type="molecule type" value="Genomic_DNA"/>
</dbReference>
<keyword evidence="1" id="KW-0472">Membrane</keyword>
<gene>
    <name evidence="3" type="ORF">GCM10010274_13980</name>
</gene>
<proteinExistence type="predicted"/>
<evidence type="ECO:0000259" key="2">
    <source>
        <dbReference type="Pfam" id="PF03372"/>
    </source>
</evidence>
<reference evidence="3" key="2">
    <citation type="submission" date="2020-09" db="EMBL/GenBank/DDBJ databases">
        <authorList>
            <person name="Sun Q."/>
            <person name="Ohkuma M."/>
        </authorList>
    </citation>
    <scope>NUCLEOTIDE SEQUENCE</scope>
    <source>
        <strain evidence="3">JCM 4391</strain>
    </source>
</reference>
<dbReference type="InterPro" id="IPR005135">
    <property type="entry name" value="Endo/exonuclease/phosphatase"/>
</dbReference>
<evidence type="ECO:0000313" key="4">
    <source>
        <dbReference type="Proteomes" id="UP000636661"/>
    </source>
</evidence>
<organism evidence="3 4">
    <name type="scientific">Streptomyces lavendofoliae</name>
    <dbReference type="NCBI Taxonomy" id="67314"/>
    <lineage>
        <taxon>Bacteria</taxon>
        <taxon>Bacillati</taxon>
        <taxon>Actinomycetota</taxon>
        <taxon>Actinomycetes</taxon>
        <taxon>Kitasatosporales</taxon>
        <taxon>Streptomycetaceae</taxon>
        <taxon>Streptomyces</taxon>
    </lineage>
</organism>
<keyword evidence="1" id="KW-0812">Transmembrane</keyword>
<evidence type="ECO:0000256" key="1">
    <source>
        <dbReference type="SAM" id="Phobius"/>
    </source>
</evidence>
<reference evidence="3" key="1">
    <citation type="journal article" date="2014" name="Int. J. Syst. Evol. Microbiol.">
        <title>Complete genome sequence of Corynebacterium casei LMG S-19264T (=DSM 44701T), isolated from a smear-ripened cheese.</title>
        <authorList>
            <consortium name="US DOE Joint Genome Institute (JGI-PGF)"/>
            <person name="Walter F."/>
            <person name="Albersmeier A."/>
            <person name="Kalinowski J."/>
            <person name="Ruckert C."/>
        </authorList>
    </citation>
    <scope>NUCLEOTIDE SEQUENCE</scope>
    <source>
        <strain evidence="3">JCM 4391</strain>
    </source>
</reference>
<name>A0A918HUG2_9ACTN</name>
<dbReference type="Proteomes" id="UP000636661">
    <property type="component" value="Unassembled WGS sequence"/>
</dbReference>
<dbReference type="AlphaFoldDB" id="A0A918HUG2"/>